<evidence type="ECO:0000256" key="2">
    <source>
        <dbReference type="ARBA" id="ARBA00023015"/>
    </source>
</evidence>
<dbReference type="GO" id="GO:0003700">
    <property type="term" value="F:DNA-binding transcription factor activity"/>
    <property type="evidence" value="ECO:0007669"/>
    <property type="project" value="InterPro"/>
</dbReference>
<dbReference type="PRINTS" id="PR00032">
    <property type="entry name" value="HTHARAC"/>
</dbReference>
<evidence type="ECO:0000259" key="5">
    <source>
        <dbReference type="PROSITE" id="PS01124"/>
    </source>
</evidence>
<keyword evidence="4" id="KW-0804">Transcription</keyword>
<dbReference type="PANTHER" id="PTHR46796:SF13">
    <property type="entry name" value="HTH-TYPE TRANSCRIPTIONAL ACTIVATOR RHAS"/>
    <property type="match status" value="1"/>
</dbReference>
<organism evidence="6">
    <name type="scientific">Chelativorans sp. (strain BNC1)</name>
    <dbReference type="NCBI Taxonomy" id="266779"/>
    <lineage>
        <taxon>Bacteria</taxon>
        <taxon>Pseudomonadati</taxon>
        <taxon>Pseudomonadota</taxon>
        <taxon>Alphaproteobacteria</taxon>
        <taxon>Hyphomicrobiales</taxon>
        <taxon>Phyllobacteriaceae</taxon>
        <taxon>Chelativorans</taxon>
    </lineage>
</organism>
<evidence type="ECO:0000313" key="6">
    <source>
        <dbReference type="EMBL" id="ABG63441.1"/>
    </source>
</evidence>
<keyword evidence="2" id="KW-0805">Transcription regulation</keyword>
<dbReference type="OrthoDB" id="9814125at2"/>
<dbReference type="GO" id="GO:0043565">
    <property type="term" value="F:sequence-specific DNA binding"/>
    <property type="evidence" value="ECO:0007669"/>
    <property type="project" value="InterPro"/>
</dbReference>
<protein>
    <submittedName>
        <fullName evidence="6">Transcriptional regulator, AraC family</fullName>
    </submittedName>
</protein>
<sequence length="300" mass="33348">MAGKNVPNYRLYREKSGESEGFWLHSETLSFRSSVHNWEISLHRHQALFQIFVLEAGEGELLDGKELRFFKAPAAIYIAPGATHGFRYYTRDADGLVITVLADRLSPVRAADSAISAFLSKTQITPLEGFGLDGSHVAPLAARIHEELHHAGPGSDILLDAMVTELILRLARTGAQAEPTEEPFAAKARDRQRMHALSALLAAHCREHRPVSFYAEKLGLSPAHLNRITRREAGASVLELAARHLLRAARRELVFTPTPVQAVAYSLGFQDPAYFNRFFKRETGMTPGAFREAERKKLVA</sequence>
<dbReference type="InterPro" id="IPR018060">
    <property type="entry name" value="HTH_AraC"/>
</dbReference>
<dbReference type="InterPro" id="IPR037923">
    <property type="entry name" value="HTH-like"/>
</dbReference>
<dbReference type="InterPro" id="IPR047264">
    <property type="entry name" value="Cupin_HpaA-like_N"/>
</dbReference>
<dbReference type="SUPFAM" id="SSF51215">
    <property type="entry name" value="Regulatory protein AraC"/>
    <property type="match status" value="1"/>
</dbReference>
<evidence type="ECO:0000256" key="3">
    <source>
        <dbReference type="ARBA" id="ARBA00023125"/>
    </source>
</evidence>
<dbReference type="PANTHER" id="PTHR46796">
    <property type="entry name" value="HTH-TYPE TRANSCRIPTIONAL ACTIVATOR RHAS-RELATED"/>
    <property type="match status" value="1"/>
</dbReference>
<dbReference type="SUPFAM" id="SSF46689">
    <property type="entry name" value="Homeodomain-like"/>
    <property type="match status" value="1"/>
</dbReference>
<feature type="domain" description="HTH araC/xylS-type" evidence="5">
    <location>
        <begin position="195"/>
        <end position="293"/>
    </location>
</feature>
<dbReference type="KEGG" id="mes:Meso_2048"/>
<dbReference type="EMBL" id="CP000390">
    <property type="protein sequence ID" value="ABG63441.1"/>
    <property type="molecule type" value="Genomic_DNA"/>
</dbReference>
<dbReference type="eggNOG" id="COG1917">
    <property type="taxonomic scope" value="Bacteria"/>
</dbReference>
<proteinExistence type="predicted"/>
<dbReference type="HOGENOM" id="CLU_000445_88_2_5"/>
<evidence type="ECO:0000256" key="4">
    <source>
        <dbReference type="ARBA" id="ARBA00023163"/>
    </source>
</evidence>
<dbReference type="PROSITE" id="PS01124">
    <property type="entry name" value="HTH_ARAC_FAMILY_2"/>
    <property type="match status" value="1"/>
</dbReference>
<dbReference type="STRING" id="266779.Meso_2048"/>
<dbReference type="InterPro" id="IPR050204">
    <property type="entry name" value="AraC_XylS_family_regulators"/>
</dbReference>
<reference evidence="6" key="1">
    <citation type="submission" date="2006-06" db="EMBL/GenBank/DDBJ databases">
        <title>Complete sequence of chromosome of Chelativorans sp. BNC1.</title>
        <authorList>
            <consortium name="US DOE Joint Genome Institute"/>
            <person name="Copeland A."/>
            <person name="Lucas S."/>
            <person name="Lapidus A."/>
            <person name="Barry K."/>
            <person name="Detter J.C."/>
            <person name="Glavina del Rio T."/>
            <person name="Hammon N."/>
            <person name="Israni S."/>
            <person name="Dalin E."/>
            <person name="Tice H."/>
            <person name="Pitluck S."/>
            <person name="Chertkov O."/>
            <person name="Brettin T."/>
            <person name="Bruce D."/>
            <person name="Han C."/>
            <person name="Tapia R."/>
            <person name="Gilna P."/>
            <person name="Schmutz J."/>
            <person name="Larimer F."/>
            <person name="Land M."/>
            <person name="Hauser L."/>
            <person name="Kyrpides N."/>
            <person name="Mikhailova N."/>
            <person name="Richardson P."/>
        </authorList>
    </citation>
    <scope>NUCLEOTIDE SEQUENCE</scope>
    <source>
        <strain evidence="6">BNC1</strain>
    </source>
</reference>
<dbReference type="SMART" id="SM00342">
    <property type="entry name" value="HTH_ARAC"/>
    <property type="match status" value="1"/>
</dbReference>
<gene>
    <name evidence="6" type="ordered locus">Meso_2048</name>
</gene>
<dbReference type="Gene3D" id="2.60.120.10">
    <property type="entry name" value="Jelly Rolls"/>
    <property type="match status" value="1"/>
</dbReference>
<dbReference type="eggNOG" id="COG2207">
    <property type="taxonomic scope" value="Bacteria"/>
</dbReference>
<dbReference type="Gene3D" id="1.10.10.60">
    <property type="entry name" value="Homeodomain-like"/>
    <property type="match status" value="1"/>
</dbReference>
<dbReference type="Pfam" id="PF12833">
    <property type="entry name" value="HTH_18"/>
    <property type="match status" value="1"/>
</dbReference>
<dbReference type="InterPro" id="IPR020449">
    <property type="entry name" value="Tscrpt_reg_AraC-type_HTH"/>
</dbReference>
<keyword evidence="1" id="KW-0963">Cytoplasm</keyword>
<dbReference type="AlphaFoldDB" id="Q11GN4"/>
<evidence type="ECO:0000256" key="1">
    <source>
        <dbReference type="ARBA" id="ARBA00022490"/>
    </source>
</evidence>
<keyword evidence="3" id="KW-0238">DNA-binding</keyword>
<dbReference type="InterPro" id="IPR014710">
    <property type="entry name" value="RmlC-like_jellyroll"/>
</dbReference>
<accession>Q11GN4</accession>
<dbReference type="CDD" id="cd06999">
    <property type="entry name" value="cupin_HpaA-like_N"/>
    <property type="match status" value="1"/>
</dbReference>
<dbReference type="InterPro" id="IPR009057">
    <property type="entry name" value="Homeodomain-like_sf"/>
</dbReference>
<name>Q11GN4_CHESB</name>